<feature type="region of interest" description="Disordered" evidence="2">
    <location>
        <begin position="121"/>
        <end position="172"/>
    </location>
</feature>
<dbReference type="EMBL" id="JRAI01000002">
    <property type="protein sequence ID" value="KGN88282.1"/>
    <property type="molecule type" value="Genomic_DNA"/>
</dbReference>
<protein>
    <submittedName>
        <fullName evidence="4">Histidinol phosphate phosphatase</fullName>
    </submittedName>
</protein>
<feature type="domain" description="HU" evidence="3">
    <location>
        <begin position="1"/>
        <end position="117"/>
    </location>
</feature>
<reference evidence="4 5" key="1">
    <citation type="submission" date="2014-08" db="EMBL/GenBank/DDBJ databases">
        <title>Porphyromonas gulae strain:COT-052_OH1451 Genome sequencing.</title>
        <authorList>
            <person name="Wallis C."/>
            <person name="Deusch O."/>
            <person name="O'Flynn C."/>
            <person name="Davis I."/>
            <person name="Jospin G."/>
            <person name="Darling A.E."/>
            <person name="Coil D.A."/>
            <person name="Alexiev A."/>
            <person name="Horsfall A."/>
            <person name="Kirkwood N."/>
            <person name="Harris S."/>
            <person name="Eisen J.A."/>
        </authorList>
    </citation>
    <scope>NUCLEOTIDE SEQUENCE [LARGE SCALE GENOMIC DNA]</scope>
    <source>
        <strain evidence="5">COT-052 OH1451</strain>
    </source>
</reference>
<dbReference type="STRING" id="111105.HR09_05900"/>
<dbReference type="Gene3D" id="4.10.520.10">
    <property type="entry name" value="IHF-like DNA-binding proteins"/>
    <property type="match status" value="1"/>
</dbReference>
<evidence type="ECO:0000256" key="1">
    <source>
        <dbReference type="ARBA" id="ARBA00023125"/>
    </source>
</evidence>
<dbReference type="Pfam" id="PF18291">
    <property type="entry name" value="HU-HIG"/>
    <property type="match status" value="1"/>
</dbReference>
<dbReference type="SUPFAM" id="SSF47729">
    <property type="entry name" value="IHF-like DNA-binding proteins"/>
    <property type="match status" value="1"/>
</dbReference>
<dbReference type="eggNOG" id="COG0776">
    <property type="taxonomic scope" value="Bacteria"/>
</dbReference>
<proteinExistence type="predicted"/>
<dbReference type="Proteomes" id="UP000030130">
    <property type="component" value="Unassembled WGS sequence"/>
</dbReference>
<accession>A0A0A2EB22</accession>
<dbReference type="InterPro" id="IPR041607">
    <property type="entry name" value="HU-HIG"/>
</dbReference>
<dbReference type="OrthoDB" id="9809801at2"/>
<sequence length="172" mass="18413">MSLKYVIKKSVAKIGPKAGQTIYYAQPAAQDSVTFHSLCKRIAEESSLTSADVKGILDRLVNILTEELPNGKTVRIGELGSFRLSFGSKQLDDPKSFSVDQIQKHRLVFIPSAELKSIPARGKLRPGSSALAFDYERVEPQPKKKPGTGDNQTPSPSAPDSGGEQGSTGGGL</sequence>
<evidence type="ECO:0000256" key="2">
    <source>
        <dbReference type="SAM" id="MobiDB-lite"/>
    </source>
</evidence>
<feature type="compositionally biased region" description="Gly residues" evidence="2">
    <location>
        <begin position="163"/>
        <end position="172"/>
    </location>
</feature>
<dbReference type="RefSeq" id="WP_039419799.1">
    <property type="nucleotide sequence ID" value="NZ_CALUCC010000372.1"/>
</dbReference>
<evidence type="ECO:0000313" key="4">
    <source>
        <dbReference type="EMBL" id="KGN88282.1"/>
    </source>
</evidence>
<keyword evidence="1" id="KW-0238">DNA-binding</keyword>
<dbReference type="InterPro" id="IPR005902">
    <property type="entry name" value="HU_DNA-bd_put"/>
</dbReference>
<name>A0A0A2EB22_9PORP</name>
<gene>
    <name evidence="4" type="ORF">HR08_00350</name>
</gene>
<evidence type="ECO:0000313" key="5">
    <source>
        <dbReference type="Proteomes" id="UP000030130"/>
    </source>
</evidence>
<dbReference type="PATRIC" id="fig|111105.18.peg.2341"/>
<dbReference type="GO" id="GO:0003677">
    <property type="term" value="F:DNA binding"/>
    <property type="evidence" value="ECO:0007669"/>
    <property type="project" value="UniProtKB-KW"/>
</dbReference>
<dbReference type="AlphaFoldDB" id="A0A0A2EB22"/>
<dbReference type="InterPro" id="IPR010992">
    <property type="entry name" value="IHF-like_DNA-bd_dom_sf"/>
</dbReference>
<comment type="caution">
    <text evidence="4">The sequence shown here is derived from an EMBL/GenBank/DDBJ whole genome shotgun (WGS) entry which is preliminary data.</text>
</comment>
<evidence type="ECO:0000259" key="3">
    <source>
        <dbReference type="Pfam" id="PF18291"/>
    </source>
</evidence>
<organism evidence="4 5">
    <name type="scientific">Porphyromonas gulae</name>
    <dbReference type="NCBI Taxonomy" id="111105"/>
    <lineage>
        <taxon>Bacteria</taxon>
        <taxon>Pseudomonadati</taxon>
        <taxon>Bacteroidota</taxon>
        <taxon>Bacteroidia</taxon>
        <taxon>Bacteroidales</taxon>
        <taxon>Porphyromonadaceae</taxon>
        <taxon>Porphyromonas</taxon>
    </lineage>
</organism>
<dbReference type="NCBIfam" id="TIGR01201">
    <property type="entry name" value="HU_rel"/>
    <property type="match status" value="1"/>
</dbReference>